<dbReference type="EC" id="1.1.1.274" evidence="6"/>
<dbReference type="Gene3D" id="3.20.20.100">
    <property type="entry name" value="NADP-dependent oxidoreductase domain"/>
    <property type="match status" value="1"/>
</dbReference>
<dbReference type="GO" id="GO:1990002">
    <property type="term" value="F:methylglyoxal reductase (NADPH) (acetol producing) activity"/>
    <property type="evidence" value="ECO:0007669"/>
    <property type="project" value="TreeGrafter"/>
</dbReference>
<evidence type="ECO:0000313" key="6">
    <source>
        <dbReference type="EMBL" id="STQ14040.1"/>
    </source>
</evidence>
<dbReference type="Proteomes" id="UP000255106">
    <property type="component" value="Unassembled WGS sequence"/>
</dbReference>
<evidence type="ECO:0000256" key="2">
    <source>
        <dbReference type="ARBA" id="ARBA00022857"/>
    </source>
</evidence>
<organism evidence="6 7">
    <name type="scientific">Enterobacter cloacae</name>
    <dbReference type="NCBI Taxonomy" id="550"/>
    <lineage>
        <taxon>Bacteria</taxon>
        <taxon>Pseudomonadati</taxon>
        <taxon>Pseudomonadota</taxon>
        <taxon>Gammaproteobacteria</taxon>
        <taxon>Enterobacterales</taxon>
        <taxon>Enterobacteriaceae</taxon>
        <taxon>Enterobacter</taxon>
        <taxon>Enterobacter cloacae complex</taxon>
    </lineage>
</organism>
<dbReference type="GO" id="GO:0051596">
    <property type="term" value="P:methylglyoxal catabolic process"/>
    <property type="evidence" value="ECO:0007669"/>
    <property type="project" value="TreeGrafter"/>
</dbReference>
<dbReference type="InterPro" id="IPR018170">
    <property type="entry name" value="Aldo/ket_reductase_CS"/>
</dbReference>
<dbReference type="SUPFAM" id="SSF51430">
    <property type="entry name" value="NAD(P)-linked oxidoreductase"/>
    <property type="match status" value="1"/>
</dbReference>
<proteinExistence type="inferred from homology"/>
<feature type="domain" description="NADP-dependent oxidoreductase" evidence="5">
    <location>
        <begin position="6"/>
        <end position="65"/>
    </location>
</feature>
<name>A0A377M986_ENTCL</name>
<dbReference type="GO" id="GO:0050580">
    <property type="term" value="F:2,5-didehydrogluconate reductase activity"/>
    <property type="evidence" value="ECO:0007669"/>
    <property type="project" value="UniProtKB-EC"/>
</dbReference>
<evidence type="ECO:0000259" key="5">
    <source>
        <dbReference type="Pfam" id="PF00248"/>
    </source>
</evidence>
<dbReference type="PANTHER" id="PTHR43827:SF3">
    <property type="entry name" value="NADP-DEPENDENT OXIDOREDUCTASE DOMAIN-CONTAINING PROTEIN"/>
    <property type="match status" value="1"/>
</dbReference>
<reference evidence="6 7" key="1">
    <citation type="submission" date="2018-06" db="EMBL/GenBank/DDBJ databases">
        <authorList>
            <consortium name="Pathogen Informatics"/>
            <person name="Doyle S."/>
        </authorList>
    </citation>
    <scope>NUCLEOTIDE SEQUENCE [LARGE SCALE GENOMIC DNA]</scope>
    <source>
        <strain evidence="6 7">NCTC10005</strain>
    </source>
</reference>
<dbReference type="EMBL" id="UGJB01000004">
    <property type="protein sequence ID" value="STQ14040.1"/>
    <property type="molecule type" value="Genomic_DNA"/>
</dbReference>
<dbReference type="InterPro" id="IPR036812">
    <property type="entry name" value="NAD(P)_OxRdtase_dom_sf"/>
</dbReference>
<evidence type="ECO:0000256" key="1">
    <source>
        <dbReference type="ARBA" id="ARBA00007905"/>
    </source>
</evidence>
<dbReference type="PROSITE" id="PS00798">
    <property type="entry name" value="ALDOKETO_REDUCTASE_1"/>
    <property type="match status" value="1"/>
</dbReference>
<comment type="similarity">
    <text evidence="1">Belongs to the aldo/keto reductase family.</text>
</comment>
<protein>
    <submittedName>
        <fullName evidence="6">Methylglyoxal reductase, acetol producing / 2,5-diketo-D-gluconic acid reductase B</fullName>
        <ecNumber evidence="6">1.1.1.274</ecNumber>
    </submittedName>
</protein>
<evidence type="ECO:0000256" key="4">
    <source>
        <dbReference type="ARBA" id="ARBA00049445"/>
    </source>
</evidence>
<dbReference type="InterPro" id="IPR020471">
    <property type="entry name" value="AKR"/>
</dbReference>
<comment type="catalytic activity">
    <reaction evidence="4">
        <text>hydroxyacetone + NADP(+) = methylglyoxal + NADPH + H(+)</text>
        <dbReference type="Rhea" id="RHEA:27986"/>
        <dbReference type="ChEBI" id="CHEBI:15378"/>
        <dbReference type="ChEBI" id="CHEBI:17158"/>
        <dbReference type="ChEBI" id="CHEBI:27957"/>
        <dbReference type="ChEBI" id="CHEBI:57783"/>
        <dbReference type="ChEBI" id="CHEBI:58349"/>
    </reaction>
</comment>
<accession>A0A377M986</accession>
<sequence length="74" mass="8145">MTIPALGLGTFRLKDERCYRIVKTALELGYRAIDTAQIYENEAAVGQAIEESGVPRNELFITPKSGSRISVKTS</sequence>
<gene>
    <name evidence="6" type="primary">dkgB_2</name>
    <name evidence="6" type="ORF">NCTC10005_06878</name>
</gene>
<dbReference type="PANTHER" id="PTHR43827">
    <property type="entry name" value="2,5-DIKETO-D-GLUCONIC ACID REDUCTASE"/>
    <property type="match status" value="1"/>
</dbReference>
<keyword evidence="2" id="KW-0521">NADP</keyword>
<dbReference type="Pfam" id="PF00248">
    <property type="entry name" value="Aldo_ket_red"/>
    <property type="match status" value="1"/>
</dbReference>
<dbReference type="InterPro" id="IPR023210">
    <property type="entry name" value="NADP_OxRdtase_dom"/>
</dbReference>
<evidence type="ECO:0000313" key="7">
    <source>
        <dbReference type="Proteomes" id="UP000255106"/>
    </source>
</evidence>
<dbReference type="AlphaFoldDB" id="A0A377M986"/>
<evidence type="ECO:0000256" key="3">
    <source>
        <dbReference type="ARBA" id="ARBA00023002"/>
    </source>
</evidence>
<keyword evidence="3 6" id="KW-0560">Oxidoreductase</keyword>